<reference evidence="3 4" key="1">
    <citation type="submission" date="2015-08" db="EMBL/GenBank/DDBJ databases">
        <title>Emmonsia species relationships and genome sequence.</title>
        <authorList>
            <person name="Cuomo C.A."/>
            <person name="Schwartz I.S."/>
            <person name="Kenyon C."/>
            <person name="De Hoog G.S."/>
            <person name="Govender N.P."/>
            <person name="Botha A."/>
            <person name="Moreno L."/>
            <person name="De Vries M."/>
            <person name="Munoz J.F."/>
            <person name="Stielow J.B."/>
        </authorList>
    </citation>
    <scope>NUCLEOTIDE SEQUENCE [LARGE SCALE GENOMIC DNA]</scope>
    <source>
        <strain evidence="3 4">EI222</strain>
    </source>
</reference>
<dbReference type="PANTHER" id="PTHR46929:SF3">
    <property type="entry name" value="MYB_SANT-LIKE DOMAIN-CONTAINING PROTEIN"/>
    <property type="match status" value="1"/>
</dbReference>
<feature type="compositionally biased region" description="Polar residues" evidence="1">
    <location>
        <begin position="1"/>
        <end position="10"/>
    </location>
</feature>
<comment type="caution">
    <text evidence="3">The sequence shown here is derived from an EMBL/GenBank/DDBJ whole genome shotgun (WGS) entry which is preliminary data.</text>
</comment>
<name>A0A1J9Q4B5_9EURO</name>
<proteinExistence type="predicted"/>
<dbReference type="Pfam" id="PF12776">
    <property type="entry name" value="Myb_DNA-bind_3"/>
    <property type="match status" value="1"/>
</dbReference>
<dbReference type="EMBL" id="LGTZ01002346">
    <property type="protein sequence ID" value="OJD15035.1"/>
    <property type="molecule type" value="Genomic_DNA"/>
</dbReference>
<evidence type="ECO:0000313" key="3">
    <source>
        <dbReference type="EMBL" id="OJD15035.1"/>
    </source>
</evidence>
<dbReference type="PANTHER" id="PTHR46929">
    <property type="entry name" value="EXPRESSED PROTEIN"/>
    <property type="match status" value="1"/>
</dbReference>
<sequence length="375" mass="42384">MPGSQSSNNGIFEPEKTPISSSRWPSSPSPVILPATLPAPPIVIEDSTQLTVPFAFHQSAQSASQSASQSVSQSTSQSAARIRVSWSPSMDEAMLQGLLDAKRDGWETDNGNFETYGWNMAIQAVQSVTHQMIDENNLDSRWRHFKRTWRLWMKHRNQISGWTWCAERGTYINDPEVMEEYFQRHLDMRLFQRQGPPFRELNEQLLDGKLATGQYAVGSQAMRRQLDIDDDLSYSPSYPASNALASTNDLPQMSYTADDSSAPERKRLRKGKKKATAESISEVISVLLEMNKEMVNGLRGGRAPEIATRLFLQEVNELLPEEWKDSNGMIPYWRYAAIPRLFASNAGMVQVYLGFSDSSIEQRRAFIMDILENAC</sequence>
<evidence type="ECO:0000256" key="1">
    <source>
        <dbReference type="SAM" id="MobiDB-lite"/>
    </source>
</evidence>
<dbReference type="VEuPathDB" id="FungiDB:ACJ73_09016"/>
<dbReference type="Proteomes" id="UP000242791">
    <property type="component" value="Unassembled WGS sequence"/>
</dbReference>
<feature type="compositionally biased region" description="Low complexity" evidence="1">
    <location>
        <begin position="18"/>
        <end position="28"/>
    </location>
</feature>
<evidence type="ECO:0000313" key="4">
    <source>
        <dbReference type="Proteomes" id="UP000242791"/>
    </source>
</evidence>
<feature type="region of interest" description="Disordered" evidence="1">
    <location>
        <begin position="1"/>
        <end position="28"/>
    </location>
</feature>
<dbReference type="AlphaFoldDB" id="A0A1J9Q4B5"/>
<feature type="region of interest" description="Disordered" evidence="1">
    <location>
        <begin position="243"/>
        <end position="273"/>
    </location>
</feature>
<feature type="domain" description="Myb/SANT-like" evidence="2">
    <location>
        <begin position="85"/>
        <end position="178"/>
    </location>
</feature>
<gene>
    <name evidence="3" type="ORF">ACJ73_09016</name>
</gene>
<organism evidence="3 4">
    <name type="scientific">Blastomyces percursus</name>
    <dbReference type="NCBI Taxonomy" id="1658174"/>
    <lineage>
        <taxon>Eukaryota</taxon>
        <taxon>Fungi</taxon>
        <taxon>Dikarya</taxon>
        <taxon>Ascomycota</taxon>
        <taxon>Pezizomycotina</taxon>
        <taxon>Eurotiomycetes</taxon>
        <taxon>Eurotiomycetidae</taxon>
        <taxon>Onygenales</taxon>
        <taxon>Ajellomycetaceae</taxon>
        <taxon>Blastomyces</taxon>
    </lineage>
</organism>
<accession>A0A1J9Q4B5</accession>
<keyword evidence="4" id="KW-1185">Reference proteome</keyword>
<dbReference type="InterPro" id="IPR024752">
    <property type="entry name" value="Myb/SANT-like_dom"/>
</dbReference>
<protein>
    <recommendedName>
        <fullName evidence="2">Myb/SANT-like domain-containing protein</fullName>
    </recommendedName>
</protein>
<dbReference type="OrthoDB" id="4195498at2759"/>
<evidence type="ECO:0000259" key="2">
    <source>
        <dbReference type="Pfam" id="PF12776"/>
    </source>
</evidence>
<feature type="compositionally biased region" description="Polar residues" evidence="1">
    <location>
        <begin position="243"/>
        <end position="259"/>
    </location>
</feature>
<dbReference type="STRING" id="1658174.A0A1J9Q4B5"/>